<gene>
    <name evidence="2" type="ORF">AOC33_06990</name>
</gene>
<evidence type="ECO:0000259" key="1">
    <source>
        <dbReference type="PROSITE" id="PS51186"/>
    </source>
</evidence>
<dbReference type="AlphaFoldDB" id="A0A229FSR6"/>
<dbReference type="PROSITE" id="PS51186">
    <property type="entry name" value="GNAT"/>
    <property type="match status" value="1"/>
</dbReference>
<dbReference type="Proteomes" id="UP000215188">
    <property type="component" value="Unassembled WGS sequence"/>
</dbReference>
<evidence type="ECO:0000313" key="3">
    <source>
        <dbReference type="Proteomes" id="UP000215188"/>
    </source>
</evidence>
<dbReference type="RefSeq" id="WP_089516147.1">
    <property type="nucleotide sequence ID" value="NZ_NJGG01000002.1"/>
</dbReference>
<dbReference type="SUPFAM" id="SSF55729">
    <property type="entry name" value="Acyl-CoA N-acyltransferases (Nat)"/>
    <property type="match status" value="1"/>
</dbReference>
<dbReference type="InterPro" id="IPR016181">
    <property type="entry name" value="Acyl_CoA_acyltransferase"/>
</dbReference>
<dbReference type="EMBL" id="NJGG01000002">
    <property type="protein sequence ID" value="OXL15051.1"/>
    <property type="molecule type" value="Genomic_DNA"/>
</dbReference>
<feature type="domain" description="N-acetyltransferase" evidence="1">
    <location>
        <begin position="22"/>
        <end position="175"/>
    </location>
</feature>
<reference evidence="2 3" key="1">
    <citation type="submission" date="2017-06" db="EMBL/GenBank/DDBJ databases">
        <title>Reclassification of a Polynucleobacter cosmopolitanus strain isolated from tropical Lake Victoria as Polynucleobacter victoriensis comb. nov.</title>
        <authorList>
            <person name="Hahn M.W."/>
        </authorList>
    </citation>
    <scope>NUCLEOTIDE SEQUENCE [LARGE SCALE GENOMIC DNA]</scope>
    <source>
        <strain evidence="2 3">MWH-MoIso2</strain>
    </source>
</reference>
<evidence type="ECO:0000313" key="2">
    <source>
        <dbReference type="EMBL" id="OXL15051.1"/>
    </source>
</evidence>
<keyword evidence="3" id="KW-1185">Reference proteome</keyword>
<dbReference type="Pfam" id="PF13302">
    <property type="entry name" value="Acetyltransf_3"/>
    <property type="match status" value="1"/>
</dbReference>
<accession>A0A229FSR6</accession>
<organism evidence="2 3">
    <name type="scientific">Polynucleobacter cosmopolitanus</name>
    <dbReference type="NCBI Taxonomy" id="351345"/>
    <lineage>
        <taxon>Bacteria</taxon>
        <taxon>Pseudomonadati</taxon>
        <taxon>Pseudomonadota</taxon>
        <taxon>Betaproteobacteria</taxon>
        <taxon>Burkholderiales</taxon>
        <taxon>Burkholderiaceae</taxon>
        <taxon>Polynucleobacter</taxon>
    </lineage>
</organism>
<dbReference type="Gene3D" id="3.40.630.30">
    <property type="match status" value="1"/>
</dbReference>
<proteinExistence type="predicted"/>
<comment type="caution">
    <text evidence="2">The sequence shown here is derived from an EMBL/GenBank/DDBJ whole genome shotgun (WGS) entry which is preliminary data.</text>
</comment>
<dbReference type="GO" id="GO:0016747">
    <property type="term" value="F:acyltransferase activity, transferring groups other than amino-acyl groups"/>
    <property type="evidence" value="ECO:0007669"/>
    <property type="project" value="InterPro"/>
</dbReference>
<dbReference type="OrthoDB" id="9807426at2"/>
<dbReference type="CDD" id="cd04301">
    <property type="entry name" value="NAT_SF"/>
    <property type="match status" value="1"/>
</dbReference>
<name>A0A229FSR6_9BURK</name>
<sequence>MHKNKSFSELLKTPHQIVQGTYGLRPMSEKDRSCVKDLFDHLSSKSRYYRYYQYLNDLPEDLLNKIVQANRKDDLAIGAFLQHDNSEEKTLIGIVRYVEESIPGEAEFSISVRDDFQHEGVGSHLMEIIFRAAQENGYKKLHGYVMSDNHEMLTLMSNLGAECTRDPDDMTMMITTFTVK</sequence>
<dbReference type="InterPro" id="IPR000182">
    <property type="entry name" value="GNAT_dom"/>
</dbReference>
<protein>
    <recommendedName>
        <fullName evidence="1">N-acetyltransferase domain-containing protein</fullName>
    </recommendedName>
</protein>